<feature type="domain" description="N-acetyltransferase" evidence="1">
    <location>
        <begin position="1"/>
        <end position="104"/>
    </location>
</feature>
<organism evidence="2 3">
    <name type="scientific">Paenibacillus psychroresistens</name>
    <dbReference type="NCBI Taxonomy" id="1778678"/>
    <lineage>
        <taxon>Bacteria</taxon>
        <taxon>Bacillati</taxon>
        <taxon>Bacillota</taxon>
        <taxon>Bacilli</taxon>
        <taxon>Bacillales</taxon>
        <taxon>Paenibacillaceae</taxon>
        <taxon>Paenibacillus</taxon>
    </lineage>
</organism>
<dbReference type="GO" id="GO:0016747">
    <property type="term" value="F:acyltransferase activity, transferring groups other than amino-acyl groups"/>
    <property type="evidence" value="ECO:0007669"/>
    <property type="project" value="InterPro"/>
</dbReference>
<protein>
    <submittedName>
        <fullName evidence="2">N-acetyltransferase</fullName>
    </submittedName>
</protein>
<dbReference type="PROSITE" id="PS51186">
    <property type="entry name" value="GNAT"/>
    <property type="match status" value="1"/>
</dbReference>
<dbReference type="Proteomes" id="UP000426246">
    <property type="component" value="Chromosome"/>
</dbReference>
<gene>
    <name evidence="2" type="ORF">EHS13_31445</name>
</gene>
<keyword evidence="2" id="KW-0808">Transferase</keyword>
<dbReference type="OrthoDB" id="2594246at2"/>
<dbReference type="InterPro" id="IPR016181">
    <property type="entry name" value="Acyl_CoA_acyltransferase"/>
</dbReference>
<evidence type="ECO:0000259" key="1">
    <source>
        <dbReference type="PROSITE" id="PS51186"/>
    </source>
</evidence>
<accession>A0A6B8RUE6</accession>
<dbReference type="Pfam" id="PF00583">
    <property type="entry name" value="Acetyltransf_1"/>
    <property type="match status" value="1"/>
</dbReference>
<name>A0A6B8RUE6_9BACL</name>
<dbReference type="RefSeq" id="WP_155704180.1">
    <property type="nucleotide sequence ID" value="NZ_CP034235.1"/>
</dbReference>
<dbReference type="Gene3D" id="3.40.630.30">
    <property type="match status" value="1"/>
</dbReference>
<reference evidence="3" key="1">
    <citation type="submission" date="2018-11" db="EMBL/GenBank/DDBJ databases">
        <title>Complete genome sequence of Paenibacillus sp. ML311-T8.</title>
        <authorList>
            <person name="Nam Y.-D."/>
            <person name="Kang J."/>
            <person name="Chung W.-H."/>
            <person name="Park Y.S."/>
        </authorList>
    </citation>
    <scope>NUCLEOTIDE SEQUENCE [LARGE SCALE GENOMIC DNA]</scope>
    <source>
        <strain evidence="3">ML311-T8</strain>
    </source>
</reference>
<proteinExistence type="predicted"/>
<keyword evidence="3" id="KW-1185">Reference proteome</keyword>
<evidence type="ECO:0000313" key="2">
    <source>
        <dbReference type="EMBL" id="QGQ99073.1"/>
    </source>
</evidence>
<dbReference type="AlphaFoldDB" id="A0A6B8RUE6"/>
<evidence type="ECO:0000313" key="3">
    <source>
        <dbReference type="Proteomes" id="UP000426246"/>
    </source>
</evidence>
<dbReference type="EMBL" id="CP034235">
    <property type="protein sequence ID" value="QGQ99073.1"/>
    <property type="molecule type" value="Genomic_DNA"/>
</dbReference>
<sequence length="104" mass="11865">MAEGYSIYNVYISYSQLTFQDNYVYIGRVSVLPSHRGKGIGKMMVRYIESLAKDNGLSEARLEVRFSVPSNAVFYRETIKGYGRFESMGCRMGSIRRIGSKINK</sequence>
<dbReference type="SUPFAM" id="SSF55729">
    <property type="entry name" value="Acyl-CoA N-acyltransferases (Nat)"/>
    <property type="match status" value="1"/>
</dbReference>
<dbReference type="KEGG" id="ppsc:EHS13_31445"/>
<dbReference type="CDD" id="cd04301">
    <property type="entry name" value="NAT_SF"/>
    <property type="match status" value="1"/>
</dbReference>
<dbReference type="InterPro" id="IPR000182">
    <property type="entry name" value="GNAT_dom"/>
</dbReference>